<protein>
    <recommendedName>
        <fullName evidence="2">Phospholipase/carboxylesterase/thioesterase domain-containing protein</fullName>
    </recommendedName>
</protein>
<proteinExistence type="predicted"/>
<dbReference type="Gene3D" id="3.40.50.1820">
    <property type="entry name" value="alpha/beta hydrolase"/>
    <property type="match status" value="1"/>
</dbReference>
<name>A0ABQ6HFU0_9GAMM</name>
<reference evidence="3 4" key="1">
    <citation type="submission" date="2023-03" db="EMBL/GenBank/DDBJ databases">
        <title>Thalassotalea loyana LMG 22536T draft genome sequence.</title>
        <authorList>
            <person name="Sawabe T."/>
        </authorList>
    </citation>
    <scope>NUCLEOTIDE SEQUENCE [LARGE SCALE GENOMIC DNA]</scope>
    <source>
        <strain evidence="3 4">LMG 22536</strain>
    </source>
</reference>
<dbReference type="EMBL" id="BSSV01000003">
    <property type="protein sequence ID" value="GLX85356.1"/>
    <property type="molecule type" value="Genomic_DNA"/>
</dbReference>
<dbReference type="InterPro" id="IPR029058">
    <property type="entry name" value="AB_hydrolase_fold"/>
</dbReference>
<evidence type="ECO:0000256" key="1">
    <source>
        <dbReference type="SAM" id="SignalP"/>
    </source>
</evidence>
<dbReference type="SUPFAM" id="SSF53474">
    <property type="entry name" value="alpha/beta-Hydrolases"/>
    <property type="match status" value="1"/>
</dbReference>
<evidence type="ECO:0000313" key="3">
    <source>
        <dbReference type="EMBL" id="GLX85356.1"/>
    </source>
</evidence>
<dbReference type="Proteomes" id="UP001157134">
    <property type="component" value="Unassembled WGS sequence"/>
</dbReference>
<gene>
    <name evidence="3" type="ORF">tloyanaT_16080</name>
</gene>
<feature type="signal peptide" evidence="1">
    <location>
        <begin position="1"/>
        <end position="30"/>
    </location>
</feature>
<feature type="chain" id="PRO_5046379263" description="Phospholipase/carboxylesterase/thioesterase domain-containing protein" evidence="1">
    <location>
        <begin position="31"/>
        <end position="231"/>
    </location>
</feature>
<evidence type="ECO:0000259" key="2">
    <source>
        <dbReference type="Pfam" id="PF02230"/>
    </source>
</evidence>
<evidence type="ECO:0000313" key="4">
    <source>
        <dbReference type="Proteomes" id="UP001157134"/>
    </source>
</evidence>
<feature type="domain" description="Phospholipase/carboxylesterase/thioesterase" evidence="2">
    <location>
        <begin position="105"/>
        <end position="187"/>
    </location>
</feature>
<dbReference type="Pfam" id="PF02230">
    <property type="entry name" value="Abhydrolase_2"/>
    <property type="match status" value="1"/>
</dbReference>
<comment type="caution">
    <text evidence="3">The sequence shown here is derived from an EMBL/GenBank/DDBJ whole genome shotgun (WGS) entry which is preliminary data.</text>
</comment>
<organism evidence="3 4">
    <name type="scientific">Thalassotalea loyana</name>
    <dbReference type="NCBI Taxonomy" id="280483"/>
    <lineage>
        <taxon>Bacteria</taxon>
        <taxon>Pseudomonadati</taxon>
        <taxon>Pseudomonadota</taxon>
        <taxon>Gammaproteobacteria</taxon>
        <taxon>Alteromonadales</taxon>
        <taxon>Colwelliaceae</taxon>
        <taxon>Thalassotalea</taxon>
    </lineage>
</organism>
<keyword evidence="4" id="KW-1185">Reference proteome</keyword>
<accession>A0ABQ6HFU0</accession>
<keyword evidence="1" id="KW-0732">Signal</keyword>
<dbReference type="InterPro" id="IPR003140">
    <property type="entry name" value="PLipase/COase/thioEstase"/>
</dbReference>
<sequence length="231" mass="25729">MKNMNLVEINKKHYKSLALFGLLAPITAFAKGGKVFDTFPEKIMPDDAYVFYSHGYIVEGDNPTPEHPEWGVYDFPQVKAKLSDPSYNLIAYHRPKNTEPFSFAKQLADDVRKLLAAGVKPQNITLIGFSRGGALSILTNHELQLPDIKTIILAGCAGLVASHKAVKVTGNVYSIYETSDQVGSCQFLIDRSDKVNTFNEIAISTGKSHGAFYLPREEWLTPAKQWIKHEN</sequence>